<dbReference type="Pfam" id="PF13041">
    <property type="entry name" value="PPR_2"/>
    <property type="match status" value="1"/>
</dbReference>
<name>A0ABS8UX39_DATST</name>
<proteinExistence type="predicted"/>
<comment type="caution">
    <text evidence="3">The sequence shown here is derived from an EMBL/GenBank/DDBJ whole genome shotgun (WGS) entry which is preliminary data.</text>
</comment>
<dbReference type="PANTHER" id="PTHR24015">
    <property type="entry name" value="OS07G0578800 PROTEIN-RELATED"/>
    <property type="match status" value="1"/>
</dbReference>
<feature type="repeat" description="PPR" evidence="2">
    <location>
        <begin position="9"/>
        <end position="39"/>
    </location>
</feature>
<accession>A0ABS8UX39</accession>
<dbReference type="Gene3D" id="1.25.40.10">
    <property type="entry name" value="Tetratricopeptide repeat domain"/>
    <property type="match status" value="3"/>
</dbReference>
<keyword evidence="4" id="KW-1185">Reference proteome</keyword>
<feature type="repeat" description="PPR" evidence="2">
    <location>
        <begin position="220"/>
        <end position="254"/>
    </location>
</feature>
<evidence type="ECO:0000256" key="2">
    <source>
        <dbReference type="PROSITE-ProRule" id="PRU00708"/>
    </source>
</evidence>
<reference evidence="3 4" key="1">
    <citation type="journal article" date="2021" name="BMC Genomics">
        <title>Datura genome reveals duplications of psychoactive alkaloid biosynthetic genes and high mutation rate following tissue culture.</title>
        <authorList>
            <person name="Rajewski A."/>
            <person name="Carter-House D."/>
            <person name="Stajich J."/>
            <person name="Litt A."/>
        </authorList>
    </citation>
    <scope>NUCLEOTIDE SEQUENCE [LARGE SCALE GENOMIC DNA]</scope>
    <source>
        <strain evidence="3">AR-01</strain>
    </source>
</reference>
<dbReference type="InterPro" id="IPR046960">
    <property type="entry name" value="PPR_At4g14850-like_plant"/>
</dbReference>
<dbReference type="PROSITE" id="PS51375">
    <property type="entry name" value="PPR"/>
    <property type="match status" value="3"/>
</dbReference>
<protein>
    <recommendedName>
        <fullName evidence="5">Pentatricopeptide repeat-containing protein</fullName>
    </recommendedName>
</protein>
<evidence type="ECO:0000313" key="4">
    <source>
        <dbReference type="Proteomes" id="UP000823775"/>
    </source>
</evidence>
<dbReference type="NCBIfam" id="TIGR00756">
    <property type="entry name" value="PPR"/>
    <property type="match status" value="3"/>
</dbReference>
<evidence type="ECO:0000256" key="1">
    <source>
        <dbReference type="ARBA" id="ARBA00022737"/>
    </source>
</evidence>
<dbReference type="InterPro" id="IPR002885">
    <property type="entry name" value="PPR_rpt"/>
</dbReference>
<feature type="repeat" description="PPR" evidence="2">
    <location>
        <begin position="104"/>
        <end position="138"/>
    </location>
</feature>
<sequence>MFDKMPEKDEFTWNTMIAAYANGGRFVEARQVFEETQSAYVGGLLRMCALKGLLSRGEQIHGYSIKTCFDMNVFVMTGLIDMYAKCKRIFEAECIFLIMSHGKNHVTWTAMINGYSQNGDALRAIRCFSSMHAEGIEANQYTFPGVLTSCAALSDIRFGVQIHSCIVNGGFDANVFVQSSLIDMYAKCGDLPKDAKNGKCLHCLVLKTDMRATSFMVEKDVISWTSLVTGCAHNGSYEEALKLFREMRMAEIKQDQIIIASVLSSCSELALLELGQQIHADFIKSGLDASLSVDNSLK</sequence>
<keyword evidence="1" id="KW-0677">Repeat</keyword>
<dbReference type="InterPro" id="IPR011990">
    <property type="entry name" value="TPR-like_helical_dom_sf"/>
</dbReference>
<evidence type="ECO:0008006" key="5">
    <source>
        <dbReference type="Google" id="ProtNLM"/>
    </source>
</evidence>
<gene>
    <name evidence="3" type="ORF">HAX54_023827</name>
</gene>
<dbReference type="PANTHER" id="PTHR24015:SF1854">
    <property type="entry name" value="OS07G0578800 PROTEIN"/>
    <property type="match status" value="1"/>
</dbReference>
<dbReference type="Proteomes" id="UP000823775">
    <property type="component" value="Unassembled WGS sequence"/>
</dbReference>
<evidence type="ECO:0000313" key="3">
    <source>
        <dbReference type="EMBL" id="MCD9639386.1"/>
    </source>
</evidence>
<dbReference type="EMBL" id="JACEIK010002896">
    <property type="protein sequence ID" value="MCD9639386.1"/>
    <property type="molecule type" value="Genomic_DNA"/>
</dbReference>
<organism evidence="3 4">
    <name type="scientific">Datura stramonium</name>
    <name type="common">Jimsonweed</name>
    <name type="synonym">Common thornapple</name>
    <dbReference type="NCBI Taxonomy" id="4076"/>
    <lineage>
        <taxon>Eukaryota</taxon>
        <taxon>Viridiplantae</taxon>
        <taxon>Streptophyta</taxon>
        <taxon>Embryophyta</taxon>
        <taxon>Tracheophyta</taxon>
        <taxon>Spermatophyta</taxon>
        <taxon>Magnoliopsida</taxon>
        <taxon>eudicotyledons</taxon>
        <taxon>Gunneridae</taxon>
        <taxon>Pentapetalae</taxon>
        <taxon>asterids</taxon>
        <taxon>lamiids</taxon>
        <taxon>Solanales</taxon>
        <taxon>Solanaceae</taxon>
        <taxon>Solanoideae</taxon>
        <taxon>Datureae</taxon>
        <taxon>Datura</taxon>
    </lineage>
</organism>
<dbReference type="Pfam" id="PF01535">
    <property type="entry name" value="PPR"/>
    <property type="match status" value="3"/>
</dbReference>